<dbReference type="EMBL" id="JAACJJ010000031">
    <property type="protein sequence ID" value="KAF5318089.1"/>
    <property type="molecule type" value="Genomic_DNA"/>
</dbReference>
<dbReference type="OrthoDB" id="3044400at2759"/>
<proteinExistence type="predicted"/>
<protein>
    <submittedName>
        <fullName evidence="2">Uncharacterized protein</fullName>
    </submittedName>
</protein>
<comment type="caution">
    <text evidence="2">The sequence shown here is derived from an EMBL/GenBank/DDBJ whole genome shotgun (WGS) entry which is preliminary data.</text>
</comment>
<keyword evidence="3" id="KW-1185">Reference proteome</keyword>
<reference evidence="2 3" key="1">
    <citation type="journal article" date="2020" name="ISME J.">
        <title>Uncovering the hidden diversity of litter-decomposition mechanisms in mushroom-forming fungi.</title>
        <authorList>
            <person name="Floudas D."/>
            <person name="Bentzer J."/>
            <person name="Ahren D."/>
            <person name="Johansson T."/>
            <person name="Persson P."/>
            <person name="Tunlid A."/>
        </authorList>
    </citation>
    <scope>NUCLEOTIDE SEQUENCE [LARGE SCALE GENOMIC DNA]</scope>
    <source>
        <strain evidence="2 3">CBS 101986</strain>
    </source>
</reference>
<feature type="compositionally biased region" description="Low complexity" evidence="1">
    <location>
        <begin position="1"/>
        <end position="12"/>
    </location>
</feature>
<organism evidence="2 3">
    <name type="scientific">Psilocybe cf. subviscida</name>
    <dbReference type="NCBI Taxonomy" id="2480587"/>
    <lineage>
        <taxon>Eukaryota</taxon>
        <taxon>Fungi</taxon>
        <taxon>Dikarya</taxon>
        <taxon>Basidiomycota</taxon>
        <taxon>Agaricomycotina</taxon>
        <taxon>Agaricomycetes</taxon>
        <taxon>Agaricomycetidae</taxon>
        <taxon>Agaricales</taxon>
        <taxon>Agaricineae</taxon>
        <taxon>Strophariaceae</taxon>
        <taxon>Psilocybe</taxon>
    </lineage>
</organism>
<dbReference type="Proteomes" id="UP000567179">
    <property type="component" value="Unassembled WGS sequence"/>
</dbReference>
<feature type="compositionally biased region" description="Low complexity" evidence="1">
    <location>
        <begin position="32"/>
        <end position="46"/>
    </location>
</feature>
<evidence type="ECO:0000256" key="1">
    <source>
        <dbReference type="SAM" id="MobiDB-lite"/>
    </source>
</evidence>
<feature type="region of interest" description="Disordered" evidence="1">
    <location>
        <begin position="1"/>
        <end position="51"/>
    </location>
</feature>
<evidence type="ECO:0000313" key="3">
    <source>
        <dbReference type="Proteomes" id="UP000567179"/>
    </source>
</evidence>
<dbReference type="AlphaFoldDB" id="A0A8H5EZG6"/>
<gene>
    <name evidence="2" type="ORF">D9619_012225</name>
</gene>
<sequence>MYPKKQSTSTFSKAKKTLKASTKGTVAAKTVPTASPPIASTAATKSNPKKRAALEAPVVEEPILEKKVKLASEGLILLKNSPPPKEEFSAENKTLFSEDMLQRFKKLKSTLSDHVPRSMAAIFESIQYEHTVEENASIAAQVDMLIEELKKRVLSGKSIDDELALIEKVDKNHWAGEYDDDPDGLTKDVRMRIDDAEYMVARLTNSYLKSITLQLNPFSGGGTNADMADEIVGILLHLAKQGKNIKHEYMTVKTYYTKCYGNCGNPSDPALNCGPNRY</sequence>
<accession>A0A8H5EZG6</accession>
<evidence type="ECO:0000313" key="2">
    <source>
        <dbReference type="EMBL" id="KAF5318089.1"/>
    </source>
</evidence>
<name>A0A8H5EZG6_9AGAR</name>